<evidence type="ECO:0000256" key="5">
    <source>
        <dbReference type="ARBA" id="ARBA00023015"/>
    </source>
</evidence>
<evidence type="ECO:0000256" key="8">
    <source>
        <dbReference type="ARBA" id="ARBA00030117"/>
    </source>
</evidence>
<dbReference type="SUPFAM" id="SSF101498">
    <property type="entry name" value="Anti-sigma factor FlgM"/>
    <property type="match status" value="1"/>
</dbReference>
<dbReference type="GO" id="GO:0045892">
    <property type="term" value="P:negative regulation of DNA-templated transcription"/>
    <property type="evidence" value="ECO:0007669"/>
    <property type="project" value="InterPro"/>
</dbReference>
<evidence type="ECO:0000256" key="4">
    <source>
        <dbReference type="ARBA" id="ARBA00022795"/>
    </source>
</evidence>
<evidence type="ECO:0000256" key="6">
    <source>
        <dbReference type="ARBA" id="ARBA00023163"/>
    </source>
</evidence>
<dbReference type="NCBIfam" id="TIGR03824">
    <property type="entry name" value="FlgM_jcvi"/>
    <property type="match status" value="1"/>
</dbReference>
<dbReference type="InterPro" id="IPR007412">
    <property type="entry name" value="FlgM"/>
</dbReference>
<proteinExistence type="inferred from homology"/>
<keyword evidence="4" id="KW-1005">Bacterial flagellum biogenesis</keyword>
<evidence type="ECO:0000256" key="3">
    <source>
        <dbReference type="ARBA" id="ARBA00022491"/>
    </source>
</evidence>
<dbReference type="AlphaFoldDB" id="A0A1I4TT04"/>
<dbReference type="InterPro" id="IPR031316">
    <property type="entry name" value="FlgM_C"/>
</dbReference>
<evidence type="ECO:0000259" key="10">
    <source>
        <dbReference type="Pfam" id="PF04316"/>
    </source>
</evidence>
<evidence type="ECO:0000256" key="9">
    <source>
        <dbReference type="SAM" id="MobiDB-lite"/>
    </source>
</evidence>
<evidence type="ECO:0000313" key="11">
    <source>
        <dbReference type="EMBL" id="SFM79707.1"/>
    </source>
</evidence>
<feature type="region of interest" description="Disordered" evidence="9">
    <location>
        <begin position="1"/>
        <end position="27"/>
    </location>
</feature>
<evidence type="ECO:0000256" key="2">
    <source>
        <dbReference type="ARBA" id="ARBA00017823"/>
    </source>
</evidence>
<evidence type="ECO:0000256" key="7">
    <source>
        <dbReference type="ARBA" id="ARBA00024739"/>
    </source>
</evidence>
<accession>A0A1I4TT04</accession>
<keyword evidence="6" id="KW-0804">Transcription</keyword>
<dbReference type="GO" id="GO:0044781">
    <property type="term" value="P:bacterial-type flagellum organization"/>
    <property type="evidence" value="ECO:0007669"/>
    <property type="project" value="UniProtKB-KW"/>
</dbReference>
<keyword evidence="5" id="KW-0805">Transcription regulation</keyword>
<comment type="function">
    <text evidence="7">Responsible for the coupling of flagellin expression to flagellar assembly by preventing expression of the flagellin genes when a component of the middle class of proteins is defective. It negatively regulates flagellar genes by inhibiting the activity of FliA by directly binding to FliA.</text>
</comment>
<dbReference type="Proteomes" id="UP000199561">
    <property type="component" value="Unassembled WGS sequence"/>
</dbReference>
<name>A0A1I4TT04_9PROT</name>
<dbReference type="InterPro" id="IPR035890">
    <property type="entry name" value="Anti-sigma-28_factor_FlgM_sf"/>
</dbReference>
<protein>
    <recommendedName>
        <fullName evidence="2">Negative regulator of flagellin synthesis</fullName>
    </recommendedName>
    <alternativeName>
        <fullName evidence="8">Anti-sigma-28 factor</fullName>
    </alternativeName>
</protein>
<dbReference type="EMBL" id="FOUF01000034">
    <property type="protein sequence ID" value="SFM79707.1"/>
    <property type="molecule type" value="Genomic_DNA"/>
</dbReference>
<keyword evidence="3" id="KW-0678">Repressor</keyword>
<evidence type="ECO:0000313" key="12">
    <source>
        <dbReference type="Proteomes" id="UP000199561"/>
    </source>
</evidence>
<dbReference type="RefSeq" id="WP_244888094.1">
    <property type="nucleotide sequence ID" value="NZ_FOUF01000034.1"/>
</dbReference>
<gene>
    <name evidence="11" type="ORF">SAMN05421880_13431</name>
</gene>
<reference evidence="11 12" key="1">
    <citation type="submission" date="2016-10" db="EMBL/GenBank/DDBJ databases">
        <authorList>
            <person name="de Groot N.N."/>
        </authorList>
    </citation>
    <scope>NUCLEOTIDE SEQUENCE [LARGE SCALE GENOMIC DNA]</scope>
    <source>
        <strain evidence="11 12">Nm146</strain>
    </source>
</reference>
<feature type="compositionally biased region" description="Basic and acidic residues" evidence="9">
    <location>
        <begin position="16"/>
        <end position="27"/>
    </location>
</feature>
<dbReference type="Pfam" id="PF04316">
    <property type="entry name" value="FlgM"/>
    <property type="match status" value="1"/>
</dbReference>
<sequence length="108" mass="12242">MKRDNSNPAQVVRNMVNKDQKYDEKISPDTVTDFSQAENVVPLRKRSIIANAEPMNRATINSAKVAEIKQAIMEGRFKVNPEAVADRLLETVKELVQSRKSDKTKTQK</sequence>
<organism evidence="11 12">
    <name type="scientific">Nitrosomonas nitrosa</name>
    <dbReference type="NCBI Taxonomy" id="52442"/>
    <lineage>
        <taxon>Bacteria</taxon>
        <taxon>Pseudomonadati</taxon>
        <taxon>Pseudomonadota</taxon>
        <taxon>Betaproteobacteria</taxon>
        <taxon>Nitrosomonadales</taxon>
        <taxon>Nitrosomonadaceae</taxon>
        <taxon>Nitrosomonas</taxon>
    </lineage>
</organism>
<evidence type="ECO:0000256" key="1">
    <source>
        <dbReference type="ARBA" id="ARBA00005322"/>
    </source>
</evidence>
<comment type="similarity">
    <text evidence="1">Belongs to the FlgM family.</text>
</comment>
<keyword evidence="12" id="KW-1185">Reference proteome</keyword>
<dbReference type="STRING" id="52442.SAMN05421880_13431"/>
<feature type="domain" description="Anti-sigma-28 factor FlgM C-terminal" evidence="10">
    <location>
        <begin position="54"/>
        <end position="90"/>
    </location>
</feature>